<organism evidence="2 3">
    <name type="scientific">Crotalaria pallida</name>
    <name type="common">Smooth rattlebox</name>
    <name type="synonym">Crotalaria striata</name>
    <dbReference type="NCBI Taxonomy" id="3830"/>
    <lineage>
        <taxon>Eukaryota</taxon>
        <taxon>Viridiplantae</taxon>
        <taxon>Streptophyta</taxon>
        <taxon>Embryophyta</taxon>
        <taxon>Tracheophyta</taxon>
        <taxon>Spermatophyta</taxon>
        <taxon>Magnoliopsida</taxon>
        <taxon>eudicotyledons</taxon>
        <taxon>Gunneridae</taxon>
        <taxon>Pentapetalae</taxon>
        <taxon>rosids</taxon>
        <taxon>fabids</taxon>
        <taxon>Fabales</taxon>
        <taxon>Fabaceae</taxon>
        <taxon>Papilionoideae</taxon>
        <taxon>50 kb inversion clade</taxon>
        <taxon>genistoids sensu lato</taxon>
        <taxon>core genistoids</taxon>
        <taxon>Crotalarieae</taxon>
        <taxon>Crotalaria</taxon>
    </lineage>
</organism>
<dbReference type="AlphaFoldDB" id="A0AAN9ECT9"/>
<keyword evidence="1" id="KW-1133">Transmembrane helix</keyword>
<keyword evidence="1" id="KW-0472">Membrane</keyword>
<evidence type="ECO:0000256" key="1">
    <source>
        <dbReference type="SAM" id="Phobius"/>
    </source>
</evidence>
<accession>A0AAN9ECT9</accession>
<proteinExistence type="predicted"/>
<evidence type="ECO:0000313" key="3">
    <source>
        <dbReference type="Proteomes" id="UP001372338"/>
    </source>
</evidence>
<gene>
    <name evidence="2" type="ORF">RIF29_28446</name>
</gene>
<dbReference type="EMBL" id="JAYWIO010000006">
    <property type="protein sequence ID" value="KAK7255044.1"/>
    <property type="molecule type" value="Genomic_DNA"/>
</dbReference>
<reference evidence="2 3" key="1">
    <citation type="submission" date="2024-01" db="EMBL/GenBank/DDBJ databases">
        <title>The genomes of 5 underutilized Papilionoideae crops provide insights into root nodulation and disease resistanc.</title>
        <authorList>
            <person name="Yuan L."/>
        </authorList>
    </citation>
    <scope>NUCLEOTIDE SEQUENCE [LARGE SCALE GENOMIC DNA]</scope>
    <source>
        <strain evidence="2">ZHUSHIDOU_FW_LH</strain>
        <tissue evidence="2">Leaf</tissue>
    </source>
</reference>
<keyword evidence="3" id="KW-1185">Reference proteome</keyword>
<feature type="transmembrane region" description="Helical" evidence="1">
    <location>
        <begin position="6"/>
        <end position="26"/>
    </location>
</feature>
<keyword evidence="1" id="KW-0812">Transmembrane</keyword>
<dbReference type="Proteomes" id="UP001372338">
    <property type="component" value="Unassembled WGS sequence"/>
</dbReference>
<comment type="caution">
    <text evidence="2">The sequence shown here is derived from an EMBL/GenBank/DDBJ whole genome shotgun (WGS) entry which is preliminary data.</text>
</comment>
<sequence length="78" mass="9023">MYTGYFLFNILLVCKSVIAPKLFFIIGETMDNDSLDILEHMLDVIYVKVHSYVILIINFEFSIRSMRVGCGCWSNFSS</sequence>
<protein>
    <submittedName>
        <fullName evidence="2">Uncharacterized protein</fullName>
    </submittedName>
</protein>
<evidence type="ECO:0000313" key="2">
    <source>
        <dbReference type="EMBL" id="KAK7255044.1"/>
    </source>
</evidence>
<name>A0AAN9ECT9_CROPI</name>